<accession>A0A379MSJ4</accession>
<dbReference type="STRING" id="880526.GCA_000427365_00418"/>
<keyword evidence="2" id="KW-0812">Transmembrane</keyword>
<feature type="compositionally biased region" description="Low complexity" evidence="1">
    <location>
        <begin position="143"/>
        <end position="152"/>
    </location>
</feature>
<dbReference type="Pfam" id="PF13584">
    <property type="entry name" value="BatD"/>
    <property type="match status" value="2"/>
</dbReference>
<keyword evidence="5" id="KW-1185">Reference proteome</keyword>
<evidence type="ECO:0000313" key="4">
    <source>
        <dbReference type="EMBL" id="SUE33817.1"/>
    </source>
</evidence>
<protein>
    <recommendedName>
        <fullName evidence="6">Protein BatD</fullName>
    </recommendedName>
</protein>
<sequence>MKTQKFHRYLCRLLATACLLLVGGTGIVRAQADVEFDIDAPLKAAEGQPFKIAFTVSTQKSDISDARFSLPDIGGLSVISGPVRSVGVFMSDVNGVSQTRNTVTYTYWVKAERTGKIDIPAATVTVGGETYKTRPTAIESLSAEQARQQSGSSGAGGGNASDVGFEPVGKTRLASDDILLRIEVDKTDVYRGEPVVASLRIYTQVNIAGFENIKYPALNGFWAQEMDLSGQGDSRATLGGKVYHTQILRQWLLYPQRTGTIEIEQAQFTAIAQLVTQMPATGSPYDLFYGGAPQIKNVSARLVSPVVKIRVKELPRPQPDDFTGAVGQFELTGVATGDRFAANTAGSITLRLSGIGNFPLVEAPRITLPAAFEQFDMKTNERLVNTARGTTGEKTFEYPFIARAEGDYTIPGVRFSYFDPSTGKYNTLTTPDFPIRILRDEGNGASGLGMVSGVTKEDLQMLGSDIRFIRMGDPRLVRQGGAFLWSWGWFASVFVLAAAFVGLLVYLQKSIRERADIVRVKTKKANKVALRRLKRAKGYMNAGKESAFFEELLRALWGYMGDKLAIDVANLTKERVLGELVGRRGMDEEQAREFLNLISECEFAQYSPAAGVPMDKAYNAALDLIGRFENKI</sequence>
<evidence type="ECO:0008006" key="6">
    <source>
        <dbReference type="Google" id="ProtNLM"/>
    </source>
</evidence>
<proteinExistence type="predicted"/>
<name>A0A379MSJ4_9BACT</name>
<dbReference type="InterPro" id="IPR025738">
    <property type="entry name" value="BatD"/>
</dbReference>
<evidence type="ECO:0000256" key="2">
    <source>
        <dbReference type="SAM" id="Phobius"/>
    </source>
</evidence>
<evidence type="ECO:0000256" key="3">
    <source>
        <dbReference type="SAM" id="SignalP"/>
    </source>
</evidence>
<dbReference type="PANTHER" id="PTHR40940:SF2">
    <property type="entry name" value="BATD"/>
    <property type="match status" value="1"/>
</dbReference>
<keyword evidence="2" id="KW-1133">Transmembrane helix</keyword>
<dbReference type="Proteomes" id="UP000255233">
    <property type="component" value="Unassembled WGS sequence"/>
</dbReference>
<evidence type="ECO:0000313" key="5">
    <source>
        <dbReference type="Proteomes" id="UP000255233"/>
    </source>
</evidence>
<dbReference type="RefSeq" id="WP_051214252.1">
    <property type="nucleotide sequence ID" value="NZ_UGVL01000001.1"/>
</dbReference>
<keyword evidence="2" id="KW-0472">Membrane</keyword>
<feature type="region of interest" description="Disordered" evidence="1">
    <location>
        <begin position="143"/>
        <end position="166"/>
    </location>
</feature>
<keyword evidence="3" id="KW-0732">Signal</keyword>
<feature type="chain" id="PRO_5016870790" description="Protein BatD" evidence="3">
    <location>
        <begin position="31"/>
        <end position="632"/>
    </location>
</feature>
<dbReference type="EMBL" id="UGVL01000001">
    <property type="protein sequence ID" value="SUE33817.1"/>
    <property type="molecule type" value="Genomic_DNA"/>
</dbReference>
<dbReference type="PANTHER" id="PTHR40940">
    <property type="entry name" value="PROTEIN BATD-RELATED"/>
    <property type="match status" value="1"/>
</dbReference>
<feature type="transmembrane region" description="Helical" evidence="2">
    <location>
        <begin position="484"/>
        <end position="507"/>
    </location>
</feature>
<feature type="signal peptide" evidence="3">
    <location>
        <begin position="1"/>
        <end position="30"/>
    </location>
</feature>
<gene>
    <name evidence="4" type="ORF">NCTC11190_01029</name>
</gene>
<dbReference type="AlphaFoldDB" id="A0A379MSJ4"/>
<reference evidence="4 5" key="1">
    <citation type="submission" date="2018-06" db="EMBL/GenBank/DDBJ databases">
        <authorList>
            <consortium name="Pathogen Informatics"/>
            <person name="Doyle S."/>
        </authorList>
    </citation>
    <scope>NUCLEOTIDE SEQUENCE [LARGE SCALE GENOMIC DNA]</scope>
    <source>
        <strain evidence="4 5">NCTC11190</strain>
    </source>
</reference>
<evidence type="ECO:0000256" key="1">
    <source>
        <dbReference type="SAM" id="MobiDB-lite"/>
    </source>
</evidence>
<organism evidence="4 5">
    <name type="scientific">Rikenella microfusus</name>
    <dbReference type="NCBI Taxonomy" id="28139"/>
    <lineage>
        <taxon>Bacteria</taxon>
        <taxon>Pseudomonadati</taxon>
        <taxon>Bacteroidota</taxon>
        <taxon>Bacteroidia</taxon>
        <taxon>Bacteroidales</taxon>
        <taxon>Rikenellaceae</taxon>
        <taxon>Rikenella</taxon>
    </lineage>
</organism>